<name>A0A098BG53_9NOCA</name>
<protein>
    <submittedName>
        <fullName evidence="1">Uncharacterized protein</fullName>
    </submittedName>
</protein>
<dbReference type="AlphaFoldDB" id="A0A098BG53"/>
<dbReference type="Proteomes" id="UP000042997">
    <property type="component" value="Unassembled WGS sequence"/>
</dbReference>
<reference evidence="1 2" key="1">
    <citation type="journal article" date="2014" name="Genome Announc.">
        <title>Draft Genome Sequence of Propane- and Butane-Oxidizing Actinobacterium Rhodococcus ruber IEGM 231.</title>
        <authorList>
            <person name="Ivshina I.B."/>
            <person name="Kuyukina M.S."/>
            <person name="Krivoruchko A.V."/>
            <person name="Barbe V."/>
            <person name="Fischer C."/>
        </authorList>
    </citation>
    <scope>NUCLEOTIDE SEQUENCE [LARGE SCALE GENOMIC DNA]</scope>
</reference>
<evidence type="ECO:0000313" key="1">
    <source>
        <dbReference type="EMBL" id="CDZ87172.1"/>
    </source>
</evidence>
<organism evidence="1 2">
    <name type="scientific">Rhodococcus ruber</name>
    <dbReference type="NCBI Taxonomy" id="1830"/>
    <lineage>
        <taxon>Bacteria</taxon>
        <taxon>Bacillati</taxon>
        <taxon>Actinomycetota</taxon>
        <taxon>Actinomycetes</taxon>
        <taxon>Mycobacteriales</taxon>
        <taxon>Nocardiaceae</taxon>
        <taxon>Rhodococcus</taxon>
    </lineage>
</organism>
<accession>A0A098BG53</accession>
<gene>
    <name evidence="1" type="ORF">RHRU231_220001</name>
</gene>
<evidence type="ECO:0000313" key="2">
    <source>
        <dbReference type="Proteomes" id="UP000042997"/>
    </source>
</evidence>
<dbReference type="EMBL" id="CCSD01000031">
    <property type="protein sequence ID" value="CDZ87172.1"/>
    <property type="molecule type" value="Genomic_DNA"/>
</dbReference>
<sequence length="28" mass="3133">MTATLEQLLSIEVDATEARRLAGRLRFA</sequence>
<proteinExistence type="predicted"/>